<evidence type="ECO:0000313" key="1">
    <source>
        <dbReference type="EMBL" id="RKF03982.1"/>
    </source>
</evidence>
<dbReference type="InterPro" id="IPR013783">
    <property type="entry name" value="Ig-like_fold"/>
</dbReference>
<gene>
    <name evidence="1" type="ORF">C8N26_1614</name>
</gene>
<dbReference type="RefSeq" id="WP_120186822.1">
    <property type="nucleotide sequence ID" value="NZ_RAQM01000008.1"/>
</dbReference>
<name>A0A420E1M0_9FLAO</name>
<protein>
    <submittedName>
        <fullName evidence="1">Uncharacterized protein</fullName>
    </submittedName>
</protein>
<comment type="caution">
    <text evidence="1">The sequence shown here is derived from an EMBL/GenBank/DDBJ whole genome shotgun (WGS) entry which is preliminary data.</text>
</comment>
<dbReference type="AlphaFoldDB" id="A0A420E1M0"/>
<dbReference type="EMBL" id="RAQM01000008">
    <property type="protein sequence ID" value="RKF03982.1"/>
    <property type="molecule type" value="Genomic_DNA"/>
</dbReference>
<organism evidence="1 2">
    <name type="scientific">Tenacibaculum lutimaris</name>
    <dbReference type="NCBI Taxonomy" id="285258"/>
    <lineage>
        <taxon>Bacteria</taxon>
        <taxon>Pseudomonadati</taxon>
        <taxon>Bacteroidota</taxon>
        <taxon>Flavobacteriia</taxon>
        <taxon>Flavobacteriales</taxon>
        <taxon>Flavobacteriaceae</taxon>
        <taxon>Tenacibaculum</taxon>
    </lineage>
</organism>
<dbReference type="SUPFAM" id="SSF50965">
    <property type="entry name" value="Galactose oxidase, central domain"/>
    <property type="match status" value="1"/>
</dbReference>
<sequence length="652" mass="75925">MDYRKKVLALIGLLIIYSCGGDDNDVKEEVKVTKVKNVSPSTIGYLDEFTITGDFLYETPSIKPRVFIGGREQKVIEYSKNVITGVLNSFPHDGNLTLYIGEFKYEGIINISPPTIEKTNKESYDFGEEIILDVKNFFKDYVSLGDTGISCLNEVDDLGEEKVVIEEWSKRIDKEKLKFKKGGKLKLAITNIQGIDTLDIQINDPIIESTNKNEFIYGEKIILKGKNFVDENFSKIYVDNELIDIYYTGKVVNDNIELALNFKEGEHKLVVERFGQKSNEIIFKIKETKINSINKVEGSRGTLFTIEGENLNQTIIKIDNKECDIFYADEFRIDFKLPFDYKLAPSFDIEVSNHNGSKFFRGLKGVEPHEIIENTCDDVINFNEYHLSFSDDNNWFFLNQGGVYKYSIQNDKWEVWDSNPPPINNTIINGPNTFPVNLINSKAYFVRWGKIYIYDTINKTWEEESIEVDYSQGIYVGGFVYGSRKVIQNEWTIGFYKYNTITHEETRIDIPSTLSLSLSSGKIYFKEDKIFISSHNSPVHMYDIKNDKWDNLGTPILRPNYSENFQYYRQSMYYYKDKLYLSGGLSYSIMRFHVSEYDFNLRSWKTKTPMLMKMQDHASFVHNNVMYFGLGLREYFYENIYIDKYYLNTEPL</sequence>
<evidence type="ECO:0000313" key="2">
    <source>
        <dbReference type="Proteomes" id="UP000285780"/>
    </source>
</evidence>
<dbReference type="InterPro" id="IPR011043">
    <property type="entry name" value="Gal_Oxase/kelch_b-propeller"/>
</dbReference>
<dbReference type="Gene3D" id="2.120.10.80">
    <property type="entry name" value="Kelch-type beta propeller"/>
    <property type="match status" value="1"/>
</dbReference>
<reference evidence="1 2" key="1">
    <citation type="submission" date="2018-09" db="EMBL/GenBank/DDBJ databases">
        <title>Genomic Encyclopedia of Archaeal and Bacterial Type Strains, Phase II (KMG-II): from individual species to whole genera.</title>
        <authorList>
            <person name="Goeker M."/>
        </authorList>
    </citation>
    <scope>NUCLEOTIDE SEQUENCE [LARGE SCALE GENOMIC DNA]</scope>
    <source>
        <strain evidence="1 2">DSM 16505</strain>
    </source>
</reference>
<accession>A0A420E1M0</accession>
<dbReference type="InterPro" id="IPR015915">
    <property type="entry name" value="Kelch-typ_b-propeller"/>
</dbReference>
<dbReference type="Proteomes" id="UP000285780">
    <property type="component" value="Unassembled WGS sequence"/>
</dbReference>
<dbReference type="Gene3D" id="2.60.40.10">
    <property type="entry name" value="Immunoglobulins"/>
    <property type="match status" value="1"/>
</dbReference>
<proteinExistence type="predicted"/>
<keyword evidence="2" id="KW-1185">Reference proteome</keyword>
<dbReference type="PROSITE" id="PS51257">
    <property type="entry name" value="PROKAR_LIPOPROTEIN"/>
    <property type="match status" value="1"/>
</dbReference>